<dbReference type="PhylomeDB" id="B4K0X8"/>
<dbReference type="OMA" id="HANITCW"/>
<dbReference type="AlphaFoldDB" id="B4K0X8"/>
<feature type="compositionally biased region" description="Polar residues" evidence="1">
    <location>
        <begin position="7"/>
        <end position="16"/>
    </location>
</feature>
<feature type="region of interest" description="Disordered" evidence="1">
    <location>
        <begin position="1"/>
        <end position="23"/>
    </location>
</feature>
<dbReference type="InParanoid" id="B4K0X8"/>
<dbReference type="SUPFAM" id="SSF57756">
    <property type="entry name" value="Retrovirus zinc finger-like domains"/>
    <property type="match status" value="1"/>
</dbReference>
<evidence type="ECO:0000313" key="3">
    <source>
        <dbReference type="Proteomes" id="UP000001070"/>
    </source>
</evidence>
<evidence type="ECO:0000313" key="2">
    <source>
        <dbReference type="EMBL" id="EDV90303.1"/>
    </source>
</evidence>
<sequence>MHENLVSELNNRSEGVSRTKPPVQRRQVYAVEELEMEAESNCEDKGEEEIAAIHHANITCWYCDVKGHVWENCLAQRRIFCYGCGALNVYKPQCKVCIQRRSENRQKGVSTNNRMPLSK</sequence>
<reference evidence="2 3" key="1">
    <citation type="journal article" date="2007" name="Nature">
        <title>Evolution of genes and genomes on the Drosophila phylogeny.</title>
        <authorList>
            <consortium name="Drosophila 12 Genomes Consortium"/>
            <person name="Clark A.G."/>
            <person name="Eisen M.B."/>
            <person name="Smith D.R."/>
            <person name="Bergman C.M."/>
            <person name="Oliver B."/>
            <person name="Markow T.A."/>
            <person name="Kaufman T.C."/>
            <person name="Kellis M."/>
            <person name="Gelbart W."/>
            <person name="Iyer V.N."/>
            <person name="Pollard D.A."/>
            <person name="Sackton T.B."/>
            <person name="Larracuente A.M."/>
            <person name="Singh N.D."/>
            <person name="Abad J.P."/>
            <person name="Abt D.N."/>
            <person name="Adryan B."/>
            <person name="Aguade M."/>
            <person name="Akashi H."/>
            <person name="Anderson W.W."/>
            <person name="Aquadro C.F."/>
            <person name="Ardell D.H."/>
            <person name="Arguello R."/>
            <person name="Artieri C.G."/>
            <person name="Barbash D.A."/>
            <person name="Barker D."/>
            <person name="Barsanti P."/>
            <person name="Batterham P."/>
            <person name="Batzoglou S."/>
            <person name="Begun D."/>
            <person name="Bhutkar A."/>
            <person name="Blanco E."/>
            <person name="Bosak S.A."/>
            <person name="Bradley R.K."/>
            <person name="Brand A.D."/>
            <person name="Brent M.R."/>
            <person name="Brooks A.N."/>
            <person name="Brown R.H."/>
            <person name="Butlin R.K."/>
            <person name="Caggese C."/>
            <person name="Calvi B.R."/>
            <person name="Bernardo de Carvalho A."/>
            <person name="Caspi A."/>
            <person name="Castrezana S."/>
            <person name="Celniker S.E."/>
            <person name="Chang J.L."/>
            <person name="Chapple C."/>
            <person name="Chatterji S."/>
            <person name="Chinwalla A."/>
            <person name="Civetta A."/>
            <person name="Clifton S.W."/>
            <person name="Comeron J.M."/>
            <person name="Costello J.C."/>
            <person name="Coyne J.A."/>
            <person name="Daub J."/>
            <person name="David R.G."/>
            <person name="Delcher A.L."/>
            <person name="Delehaunty K."/>
            <person name="Do C.B."/>
            <person name="Ebling H."/>
            <person name="Edwards K."/>
            <person name="Eickbush T."/>
            <person name="Evans J.D."/>
            <person name="Filipski A."/>
            <person name="Findeiss S."/>
            <person name="Freyhult E."/>
            <person name="Fulton L."/>
            <person name="Fulton R."/>
            <person name="Garcia A.C."/>
            <person name="Gardiner A."/>
            <person name="Garfield D.A."/>
            <person name="Garvin B.E."/>
            <person name="Gibson G."/>
            <person name="Gilbert D."/>
            <person name="Gnerre S."/>
            <person name="Godfrey J."/>
            <person name="Good R."/>
            <person name="Gotea V."/>
            <person name="Gravely B."/>
            <person name="Greenberg A.J."/>
            <person name="Griffiths-Jones S."/>
            <person name="Gross S."/>
            <person name="Guigo R."/>
            <person name="Gustafson E.A."/>
            <person name="Haerty W."/>
            <person name="Hahn M.W."/>
            <person name="Halligan D.L."/>
            <person name="Halpern A.L."/>
            <person name="Halter G.M."/>
            <person name="Han M.V."/>
            <person name="Heger A."/>
            <person name="Hillier L."/>
            <person name="Hinrichs A.S."/>
            <person name="Holmes I."/>
            <person name="Hoskins R.A."/>
            <person name="Hubisz M.J."/>
            <person name="Hultmark D."/>
            <person name="Huntley M.A."/>
            <person name="Jaffe D.B."/>
            <person name="Jagadeeshan S."/>
            <person name="Jeck W.R."/>
            <person name="Johnson J."/>
            <person name="Jones C.D."/>
            <person name="Jordan W.C."/>
            <person name="Karpen G.H."/>
            <person name="Kataoka E."/>
            <person name="Keightley P.D."/>
            <person name="Kheradpour P."/>
            <person name="Kirkness E.F."/>
            <person name="Koerich L.B."/>
            <person name="Kristiansen K."/>
            <person name="Kudrna D."/>
            <person name="Kulathinal R.J."/>
            <person name="Kumar S."/>
            <person name="Kwok R."/>
            <person name="Lander E."/>
            <person name="Langley C.H."/>
            <person name="Lapoint R."/>
            <person name="Lazzaro B.P."/>
            <person name="Lee S.J."/>
            <person name="Levesque L."/>
            <person name="Li R."/>
            <person name="Lin C.F."/>
            <person name="Lin M.F."/>
            <person name="Lindblad-Toh K."/>
            <person name="Llopart A."/>
            <person name="Long M."/>
            <person name="Low L."/>
            <person name="Lozovsky E."/>
            <person name="Lu J."/>
            <person name="Luo M."/>
            <person name="Machado C.A."/>
            <person name="Makalowski W."/>
            <person name="Marzo M."/>
            <person name="Matsuda M."/>
            <person name="Matzkin L."/>
            <person name="McAllister B."/>
            <person name="McBride C.S."/>
            <person name="McKernan B."/>
            <person name="McKernan K."/>
            <person name="Mendez-Lago M."/>
            <person name="Minx P."/>
            <person name="Mollenhauer M.U."/>
            <person name="Montooth K."/>
            <person name="Mount S.M."/>
            <person name="Mu X."/>
            <person name="Myers E."/>
            <person name="Negre B."/>
            <person name="Newfeld S."/>
            <person name="Nielsen R."/>
            <person name="Noor M.A."/>
            <person name="O'Grady P."/>
            <person name="Pachter L."/>
            <person name="Papaceit M."/>
            <person name="Parisi M.J."/>
            <person name="Parisi M."/>
            <person name="Parts L."/>
            <person name="Pedersen J.S."/>
            <person name="Pesole G."/>
            <person name="Phillippy A.M."/>
            <person name="Ponting C.P."/>
            <person name="Pop M."/>
            <person name="Porcelli D."/>
            <person name="Powell J.R."/>
            <person name="Prohaska S."/>
            <person name="Pruitt K."/>
            <person name="Puig M."/>
            <person name="Quesneville H."/>
            <person name="Ram K.R."/>
            <person name="Rand D."/>
            <person name="Rasmussen M.D."/>
            <person name="Reed L.K."/>
            <person name="Reenan R."/>
            <person name="Reily A."/>
            <person name="Remington K.A."/>
            <person name="Rieger T.T."/>
            <person name="Ritchie M.G."/>
            <person name="Robin C."/>
            <person name="Rogers Y.H."/>
            <person name="Rohde C."/>
            <person name="Rozas J."/>
            <person name="Rubenfield M.J."/>
            <person name="Ruiz A."/>
            <person name="Russo S."/>
            <person name="Salzberg S.L."/>
            <person name="Sanchez-Gracia A."/>
            <person name="Saranga D.J."/>
            <person name="Sato H."/>
            <person name="Schaeffer S.W."/>
            <person name="Schatz M.C."/>
            <person name="Schlenke T."/>
            <person name="Schwartz R."/>
            <person name="Segarra C."/>
            <person name="Singh R.S."/>
            <person name="Sirot L."/>
            <person name="Sirota M."/>
            <person name="Sisneros N.B."/>
            <person name="Smith C.D."/>
            <person name="Smith T.F."/>
            <person name="Spieth J."/>
            <person name="Stage D.E."/>
            <person name="Stark A."/>
            <person name="Stephan W."/>
            <person name="Strausberg R.L."/>
            <person name="Strempel S."/>
            <person name="Sturgill D."/>
            <person name="Sutton G."/>
            <person name="Sutton G.G."/>
            <person name="Tao W."/>
            <person name="Teichmann S."/>
            <person name="Tobari Y.N."/>
            <person name="Tomimura Y."/>
            <person name="Tsolas J.M."/>
            <person name="Valente V.L."/>
            <person name="Venter E."/>
            <person name="Venter J.C."/>
            <person name="Vicario S."/>
            <person name="Vieira F.G."/>
            <person name="Vilella A.J."/>
            <person name="Villasante A."/>
            <person name="Walenz B."/>
            <person name="Wang J."/>
            <person name="Wasserman M."/>
            <person name="Watts T."/>
            <person name="Wilson D."/>
            <person name="Wilson R.K."/>
            <person name="Wing R.A."/>
            <person name="Wolfner M.F."/>
            <person name="Wong A."/>
            <person name="Wong G.K."/>
            <person name="Wu C.I."/>
            <person name="Wu G."/>
            <person name="Yamamoto D."/>
            <person name="Yang H.P."/>
            <person name="Yang S.P."/>
            <person name="Yorke J.A."/>
            <person name="Yoshida K."/>
            <person name="Zdobnov E."/>
            <person name="Zhang P."/>
            <person name="Zhang Y."/>
            <person name="Zimin A.V."/>
            <person name="Baldwin J."/>
            <person name="Abdouelleil A."/>
            <person name="Abdulkadir J."/>
            <person name="Abebe A."/>
            <person name="Abera B."/>
            <person name="Abreu J."/>
            <person name="Acer S.C."/>
            <person name="Aftuck L."/>
            <person name="Alexander A."/>
            <person name="An P."/>
            <person name="Anderson E."/>
            <person name="Anderson S."/>
            <person name="Arachi H."/>
            <person name="Azer M."/>
            <person name="Bachantsang P."/>
            <person name="Barry A."/>
            <person name="Bayul T."/>
            <person name="Berlin A."/>
            <person name="Bessette D."/>
            <person name="Bloom T."/>
            <person name="Blye J."/>
            <person name="Boguslavskiy L."/>
            <person name="Bonnet C."/>
            <person name="Boukhgalter B."/>
            <person name="Bourzgui I."/>
            <person name="Brown A."/>
            <person name="Cahill P."/>
            <person name="Channer S."/>
            <person name="Cheshatsang Y."/>
            <person name="Chuda L."/>
            <person name="Citroen M."/>
            <person name="Collymore A."/>
            <person name="Cooke P."/>
            <person name="Costello M."/>
            <person name="D'Aco K."/>
            <person name="Daza R."/>
            <person name="De Haan G."/>
            <person name="DeGray S."/>
            <person name="DeMaso C."/>
            <person name="Dhargay N."/>
            <person name="Dooley K."/>
            <person name="Dooley E."/>
            <person name="Doricent M."/>
            <person name="Dorje P."/>
            <person name="Dorjee K."/>
            <person name="Dupes A."/>
            <person name="Elong R."/>
            <person name="Falk J."/>
            <person name="Farina A."/>
            <person name="Faro S."/>
            <person name="Ferguson D."/>
            <person name="Fisher S."/>
            <person name="Foley C.D."/>
            <person name="Franke A."/>
            <person name="Friedrich D."/>
            <person name="Gadbois L."/>
            <person name="Gearin G."/>
            <person name="Gearin C.R."/>
            <person name="Giannoukos G."/>
            <person name="Goode T."/>
            <person name="Graham J."/>
            <person name="Grandbois E."/>
            <person name="Grewal S."/>
            <person name="Gyaltsen K."/>
            <person name="Hafez N."/>
            <person name="Hagos B."/>
            <person name="Hall J."/>
            <person name="Henson C."/>
            <person name="Hollinger A."/>
            <person name="Honan T."/>
            <person name="Huard M.D."/>
            <person name="Hughes L."/>
            <person name="Hurhula B."/>
            <person name="Husby M.E."/>
            <person name="Kamat A."/>
            <person name="Kanga B."/>
            <person name="Kashin S."/>
            <person name="Khazanovich D."/>
            <person name="Kisner P."/>
            <person name="Lance K."/>
            <person name="Lara M."/>
            <person name="Lee W."/>
            <person name="Lennon N."/>
            <person name="Letendre F."/>
            <person name="LeVine R."/>
            <person name="Lipovsky A."/>
            <person name="Liu X."/>
            <person name="Liu J."/>
            <person name="Liu S."/>
            <person name="Lokyitsang T."/>
            <person name="Lokyitsang Y."/>
            <person name="Lubonja R."/>
            <person name="Lui A."/>
            <person name="MacDonald P."/>
            <person name="Magnisalis V."/>
            <person name="Maru K."/>
            <person name="Matthews C."/>
            <person name="McCusker W."/>
            <person name="McDonough S."/>
            <person name="Mehta T."/>
            <person name="Meldrim J."/>
            <person name="Meneus L."/>
            <person name="Mihai O."/>
            <person name="Mihalev A."/>
            <person name="Mihova T."/>
            <person name="Mittelman R."/>
            <person name="Mlenga V."/>
            <person name="Montmayeur A."/>
            <person name="Mulrain L."/>
            <person name="Navidi A."/>
            <person name="Naylor J."/>
            <person name="Negash T."/>
            <person name="Nguyen T."/>
            <person name="Nguyen N."/>
            <person name="Nicol R."/>
            <person name="Norbu C."/>
            <person name="Norbu N."/>
            <person name="Novod N."/>
            <person name="O'Neill B."/>
            <person name="Osman S."/>
            <person name="Markiewicz E."/>
            <person name="Oyono O.L."/>
            <person name="Patti C."/>
            <person name="Phunkhang P."/>
            <person name="Pierre F."/>
            <person name="Priest M."/>
            <person name="Raghuraman S."/>
            <person name="Rege F."/>
            <person name="Reyes R."/>
            <person name="Rise C."/>
            <person name="Rogov P."/>
            <person name="Ross K."/>
            <person name="Ryan E."/>
            <person name="Settipalli S."/>
            <person name="Shea T."/>
            <person name="Sherpa N."/>
            <person name="Shi L."/>
            <person name="Shih D."/>
            <person name="Sparrow T."/>
            <person name="Spaulding J."/>
            <person name="Stalker J."/>
            <person name="Stange-Thomann N."/>
            <person name="Stavropoulos S."/>
            <person name="Stone C."/>
            <person name="Strader C."/>
            <person name="Tesfaye S."/>
            <person name="Thomson T."/>
            <person name="Thoulutsang Y."/>
            <person name="Thoulutsang D."/>
            <person name="Topham K."/>
            <person name="Topping I."/>
            <person name="Tsamla T."/>
            <person name="Vassiliev H."/>
            <person name="Vo A."/>
            <person name="Wangchuk T."/>
            <person name="Wangdi T."/>
            <person name="Weiand M."/>
            <person name="Wilkinson J."/>
            <person name="Wilson A."/>
            <person name="Yadav S."/>
            <person name="Young G."/>
            <person name="Yu Q."/>
            <person name="Zembek L."/>
            <person name="Zhong D."/>
            <person name="Zimmer A."/>
            <person name="Zwirko Z."/>
            <person name="Jaffe D.B."/>
            <person name="Alvarez P."/>
            <person name="Brockman W."/>
            <person name="Butler J."/>
            <person name="Chin C."/>
            <person name="Gnerre S."/>
            <person name="Grabherr M."/>
            <person name="Kleber M."/>
            <person name="Mauceli E."/>
            <person name="MacCallum I."/>
        </authorList>
    </citation>
    <scope>NUCLEOTIDE SEQUENCE [LARGE SCALE GENOMIC DNA]</scope>
    <source>
        <strain evidence="3">Tucson 15287-2541.00</strain>
    </source>
</reference>
<keyword evidence="3" id="KW-1185">Reference proteome</keyword>
<evidence type="ECO:0000256" key="1">
    <source>
        <dbReference type="SAM" id="MobiDB-lite"/>
    </source>
</evidence>
<dbReference type="HOGENOM" id="CLU_2063849_0_0_1"/>
<organism evidence="3">
    <name type="scientific">Drosophila grimshawi</name>
    <name type="common">Hawaiian fruit fly</name>
    <name type="synonym">Idiomyia grimshawi</name>
    <dbReference type="NCBI Taxonomy" id="7222"/>
    <lineage>
        <taxon>Eukaryota</taxon>
        <taxon>Metazoa</taxon>
        <taxon>Ecdysozoa</taxon>
        <taxon>Arthropoda</taxon>
        <taxon>Hexapoda</taxon>
        <taxon>Insecta</taxon>
        <taxon>Pterygota</taxon>
        <taxon>Neoptera</taxon>
        <taxon>Endopterygota</taxon>
        <taxon>Diptera</taxon>
        <taxon>Brachycera</taxon>
        <taxon>Muscomorpha</taxon>
        <taxon>Ephydroidea</taxon>
        <taxon>Drosophilidae</taxon>
        <taxon>Drosophila</taxon>
        <taxon>Hawaiian Drosophila</taxon>
    </lineage>
</organism>
<dbReference type="GO" id="GO:0008270">
    <property type="term" value="F:zinc ion binding"/>
    <property type="evidence" value="ECO:0007669"/>
    <property type="project" value="InterPro"/>
</dbReference>
<name>B4K0X8_DROGR</name>
<accession>B4K0X8</accession>
<dbReference type="GO" id="GO:0003676">
    <property type="term" value="F:nucleic acid binding"/>
    <property type="evidence" value="ECO:0007669"/>
    <property type="project" value="InterPro"/>
</dbReference>
<dbReference type="EMBL" id="CH916629">
    <property type="protein sequence ID" value="EDV90303.1"/>
    <property type="molecule type" value="Genomic_DNA"/>
</dbReference>
<protein>
    <submittedName>
        <fullName evidence="2">GH24668</fullName>
    </submittedName>
</protein>
<proteinExistence type="predicted"/>
<dbReference type="Proteomes" id="UP000001070">
    <property type="component" value="Unassembled WGS sequence"/>
</dbReference>
<gene>
    <name evidence="2" type="primary">Dgri\GH24668</name>
    <name evidence="2" type="ORF">Dgri_GH24668</name>
</gene>
<dbReference type="InterPro" id="IPR036875">
    <property type="entry name" value="Znf_CCHC_sf"/>
</dbReference>